<gene>
    <name evidence="7" type="ORF">MNOR_LOCUS30488</name>
</gene>
<evidence type="ECO:0000259" key="6">
    <source>
        <dbReference type="PROSITE" id="PS00624"/>
    </source>
</evidence>
<protein>
    <recommendedName>
        <fullName evidence="6">Glucose-methanol-choline oxidoreductase N-terminal domain-containing protein</fullName>
    </recommendedName>
</protein>
<dbReference type="Pfam" id="PF05199">
    <property type="entry name" value="GMC_oxred_C"/>
    <property type="match status" value="1"/>
</dbReference>
<dbReference type="EMBL" id="CAXKWB010037358">
    <property type="protein sequence ID" value="CAL4149699.1"/>
    <property type="molecule type" value="Genomic_DNA"/>
</dbReference>
<dbReference type="PANTHER" id="PTHR11552">
    <property type="entry name" value="GLUCOSE-METHANOL-CHOLINE GMC OXIDOREDUCTASE"/>
    <property type="match status" value="1"/>
</dbReference>
<evidence type="ECO:0000256" key="5">
    <source>
        <dbReference type="PIRSR" id="PIRSR000137-2"/>
    </source>
</evidence>
<evidence type="ECO:0000256" key="3">
    <source>
        <dbReference type="ARBA" id="ARBA00022630"/>
    </source>
</evidence>
<proteinExistence type="inferred from homology"/>
<comment type="cofactor">
    <cofactor evidence="1 5">
        <name>FAD</name>
        <dbReference type="ChEBI" id="CHEBI:57692"/>
    </cofactor>
</comment>
<feature type="binding site" evidence="5">
    <location>
        <position position="261"/>
    </location>
    <ligand>
        <name>FAD</name>
        <dbReference type="ChEBI" id="CHEBI:57692"/>
    </ligand>
</feature>
<feature type="domain" description="Glucose-methanol-choline oxidoreductase N-terminal" evidence="6">
    <location>
        <begin position="297"/>
        <end position="311"/>
    </location>
</feature>
<comment type="similarity">
    <text evidence="2">Belongs to the GMC oxidoreductase family.</text>
</comment>
<dbReference type="InterPro" id="IPR012132">
    <property type="entry name" value="GMC_OxRdtase"/>
</dbReference>
<dbReference type="InterPro" id="IPR007867">
    <property type="entry name" value="GMC_OxRtase_C"/>
</dbReference>
<dbReference type="GO" id="GO:0016614">
    <property type="term" value="F:oxidoreductase activity, acting on CH-OH group of donors"/>
    <property type="evidence" value="ECO:0007669"/>
    <property type="project" value="InterPro"/>
</dbReference>
<dbReference type="InterPro" id="IPR000172">
    <property type="entry name" value="GMC_OxRdtase_N"/>
</dbReference>
<evidence type="ECO:0000313" key="8">
    <source>
        <dbReference type="Proteomes" id="UP001497623"/>
    </source>
</evidence>
<keyword evidence="3" id="KW-0285">Flavoprotein</keyword>
<sequence length="609" mass="67918">MCFLRYKSLMIFTNFTEYLLHTIKKVCGKYEYNQSIILKRKCHLIIVFGSGSGGGVVAARLSEEGWRVLLLEAGGPPTAETYIPALHLTLAQAELDWGLYVHPQKNAMLAYNNNSNRLPRGRVAGGCSTVNYMVYVRGNRRDYDNWASLGNPGWDYNTCLKYFKKSEDFQGRETVENAAYHGKGGPMTVVKKKWKPPLTDAFLKAGQQLGYNTVDANAREQIGFMEHDLTVRDGRRWGVADAFIRPANKRENFHVVLKATVTKIMFDESKRTTGVIFEHEGSQKFVRVKREVILSAGAIQSPQLLMLSGIGPKEHLAEHGIPVVQDLPGVGSNLQDHLVLLGPTWTTRAGSGLNAFTLANPVNVKDYIINRDGPYSGPFGIEVSAFIEGREGDTNWPELIMAFLAFSPVIDYGLFIGPHYAGLNQEIYNEYYKDILGTEGFNIVTIIARPKSHGTVRLKSSNIKDLPIVDPKYLSHPDDIKTLLRGVRFALAVGETPALKEEFQAKFHDKLLPGCVHEDPRTDAYWMCYIRHMASTQYHPVGTCKMGPQSDPYSVVDHRLKVRGVTGLRVVDASIMPIITSGNTNAPTIMIGERAADLIKEDWGINVHC</sequence>
<feature type="binding site" evidence="5">
    <location>
        <position position="123"/>
    </location>
    <ligand>
        <name>FAD</name>
        <dbReference type="ChEBI" id="CHEBI:57692"/>
    </ligand>
</feature>
<dbReference type="InterPro" id="IPR036188">
    <property type="entry name" value="FAD/NAD-bd_sf"/>
</dbReference>
<evidence type="ECO:0000256" key="1">
    <source>
        <dbReference type="ARBA" id="ARBA00001974"/>
    </source>
</evidence>
<evidence type="ECO:0000256" key="4">
    <source>
        <dbReference type="ARBA" id="ARBA00022827"/>
    </source>
</evidence>
<dbReference type="AlphaFoldDB" id="A0AAV2RZL9"/>
<comment type="caution">
    <text evidence="7">The sequence shown here is derived from an EMBL/GenBank/DDBJ whole genome shotgun (WGS) entry which is preliminary data.</text>
</comment>
<dbReference type="PANTHER" id="PTHR11552:SF147">
    <property type="entry name" value="CHOLINE DEHYDROGENASE, MITOCHONDRIAL"/>
    <property type="match status" value="1"/>
</dbReference>
<feature type="non-terminal residue" evidence="7">
    <location>
        <position position="609"/>
    </location>
</feature>
<name>A0AAV2RZL9_MEGNR</name>
<dbReference type="PROSITE" id="PS00624">
    <property type="entry name" value="GMC_OXRED_2"/>
    <property type="match status" value="1"/>
</dbReference>
<feature type="binding site" evidence="5">
    <location>
        <begin position="131"/>
        <end position="134"/>
    </location>
    <ligand>
        <name>FAD</name>
        <dbReference type="ChEBI" id="CHEBI:57692"/>
    </ligand>
</feature>
<evidence type="ECO:0000256" key="2">
    <source>
        <dbReference type="ARBA" id="ARBA00010790"/>
    </source>
</evidence>
<keyword evidence="4 5" id="KW-0274">FAD</keyword>
<dbReference type="Proteomes" id="UP001497623">
    <property type="component" value="Unassembled WGS sequence"/>
</dbReference>
<dbReference type="Pfam" id="PF00732">
    <property type="entry name" value="GMC_oxred_N"/>
    <property type="match status" value="1"/>
</dbReference>
<accession>A0AAV2RZL9</accession>
<dbReference type="SUPFAM" id="SSF54373">
    <property type="entry name" value="FAD-linked reductases, C-terminal domain"/>
    <property type="match status" value="1"/>
</dbReference>
<reference evidence="7 8" key="1">
    <citation type="submission" date="2024-05" db="EMBL/GenBank/DDBJ databases">
        <authorList>
            <person name="Wallberg A."/>
        </authorList>
    </citation>
    <scope>NUCLEOTIDE SEQUENCE [LARGE SCALE GENOMIC DNA]</scope>
</reference>
<organism evidence="7 8">
    <name type="scientific">Meganyctiphanes norvegica</name>
    <name type="common">Northern krill</name>
    <name type="synonym">Thysanopoda norvegica</name>
    <dbReference type="NCBI Taxonomy" id="48144"/>
    <lineage>
        <taxon>Eukaryota</taxon>
        <taxon>Metazoa</taxon>
        <taxon>Ecdysozoa</taxon>
        <taxon>Arthropoda</taxon>
        <taxon>Crustacea</taxon>
        <taxon>Multicrustacea</taxon>
        <taxon>Malacostraca</taxon>
        <taxon>Eumalacostraca</taxon>
        <taxon>Eucarida</taxon>
        <taxon>Euphausiacea</taxon>
        <taxon>Euphausiidae</taxon>
        <taxon>Meganyctiphanes</taxon>
    </lineage>
</organism>
<dbReference type="SUPFAM" id="SSF51905">
    <property type="entry name" value="FAD/NAD(P)-binding domain"/>
    <property type="match status" value="1"/>
</dbReference>
<dbReference type="Gene3D" id="3.50.50.60">
    <property type="entry name" value="FAD/NAD(P)-binding domain"/>
    <property type="match status" value="1"/>
</dbReference>
<keyword evidence="8" id="KW-1185">Reference proteome</keyword>
<evidence type="ECO:0000313" key="7">
    <source>
        <dbReference type="EMBL" id="CAL4149699.1"/>
    </source>
</evidence>
<dbReference type="GO" id="GO:0050660">
    <property type="term" value="F:flavin adenine dinucleotide binding"/>
    <property type="evidence" value="ECO:0007669"/>
    <property type="project" value="InterPro"/>
</dbReference>
<dbReference type="Gene3D" id="3.30.560.10">
    <property type="entry name" value="Glucose Oxidase, domain 3"/>
    <property type="match status" value="1"/>
</dbReference>
<dbReference type="PIRSF" id="PIRSF000137">
    <property type="entry name" value="Alcohol_oxidase"/>
    <property type="match status" value="1"/>
</dbReference>